<dbReference type="EMBL" id="JADBGQ010000005">
    <property type="protein sequence ID" value="KAG5398273.1"/>
    <property type="molecule type" value="Genomic_DNA"/>
</dbReference>
<sequence>MIHRVIEANDSGSVRQTTYLGSRQAVDDLPGSRLAVDDLPGSRLVNAESRHAIHKTYHKQNYYRSFLYKDKLGFHLSRQDQTTIKKSRRLLRSPDDFQEEVQTTSRRLPDDFQTTNRSTFKLVEDEYHLIKNLQKR</sequence>
<proteinExistence type="predicted"/>
<comment type="caution">
    <text evidence="1">The sequence shown here is derived from an EMBL/GenBank/DDBJ whole genome shotgun (WGS) entry which is preliminary data.</text>
</comment>
<keyword evidence="2" id="KW-1185">Reference proteome</keyword>
<evidence type="ECO:0000313" key="1">
    <source>
        <dbReference type="EMBL" id="KAG5398273.1"/>
    </source>
</evidence>
<evidence type="ECO:0000313" key="2">
    <source>
        <dbReference type="Proteomes" id="UP000823674"/>
    </source>
</evidence>
<accession>A0ABQ7MHR1</accession>
<reference evidence="1 2" key="1">
    <citation type="submission" date="2021-03" db="EMBL/GenBank/DDBJ databases">
        <authorList>
            <person name="King G.J."/>
            <person name="Bancroft I."/>
            <person name="Baten A."/>
            <person name="Bloomfield J."/>
            <person name="Borpatragohain P."/>
            <person name="He Z."/>
            <person name="Irish N."/>
            <person name="Irwin J."/>
            <person name="Liu K."/>
            <person name="Mauleon R.P."/>
            <person name="Moore J."/>
            <person name="Morris R."/>
            <person name="Ostergaard L."/>
            <person name="Wang B."/>
            <person name="Wells R."/>
        </authorList>
    </citation>
    <scope>NUCLEOTIDE SEQUENCE [LARGE SCALE GENOMIC DNA]</scope>
    <source>
        <strain evidence="1">R-o-18</strain>
        <tissue evidence="1">Leaf</tissue>
    </source>
</reference>
<dbReference type="Proteomes" id="UP000823674">
    <property type="component" value="Chromosome A05"/>
</dbReference>
<name>A0ABQ7MHR1_BRACM</name>
<gene>
    <name evidence="1" type="primary">A05p039720.1_BraROA</name>
    <name evidence="1" type="ORF">IGI04_020087</name>
</gene>
<organism evidence="1 2">
    <name type="scientific">Brassica rapa subsp. trilocularis</name>
    <dbReference type="NCBI Taxonomy" id="1813537"/>
    <lineage>
        <taxon>Eukaryota</taxon>
        <taxon>Viridiplantae</taxon>
        <taxon>Streptophyta</taxon>
        <taxon>Embryophyta</taxon>
        <taxon>Tracheophyta</taxon>
        <taxon>Spermatophyta</taxon>
        <taxon>Magnoliopsida</taxon>
        <taxon>eudicotyledons</taxon>
        <taxon>Gunneridae</taxon>
        <taxon>Pentapetalae</taxon>
        <taxon>rosids</taxon>
        <taxon>malvids</taxon>
        <taxon>Brassicales</taxon>
        <taxon>Brassicaceae</taxon>
        <taxon>Brassiceae</taxon>
        <taxon>Brassica</taxon>
    </lineage>
</organism>
<protein>
    <submittedName>
        <fullName evidence="1">Uncharacterized protein</fullName>
    </submittedName>
</protein>